<gene>
    <name evidence="3" type="ORF">AOC03_03940</name>
</gene>
<proteinExistence type="predicted"/>
<dbReference type="InterPro" id="IPR025187">
    <property type="entry name" value="DUF4112"/>
</dbReference>
<evidence type="ECO:0000256" key="2">
    <source>
        <dbReference type="SAM" id="Phobius"/>
    </source>
</evidence>
<sequence>MVSIRKPTKPTKPIKRPSKTATVNEPAINYQLNLAEQGLTRAQVIAVERKLAKFANVMDSIVRIPFTKQGIGADVALSTMPLVGDLAGLVLTSYAFILGRQLGVPAHKMLPAVKLALIDMVVGVIPVVGTLLDVFIRPSRKTLIIVHQHLQDEYGITETTHMDRPFLHQRLENKQQHSRFWRHPIAAWLYLHIPDMLGVVFIALLAWGLWAVIGWSVSLFGNSTGFG</sequence>
<keyword evidence="2" id="KW-0812">Transmembrane</keyword>
<feature type="region of interest" description="Disordered" evidence="1">
    <location>
        <begin position="1"/>
        <end position="20"/>
    </location>
</feature>
<dbReference type="PANTHER" id="PTHR35519">
    <property type="entry name" value="MEMBRANE PROTEINS"/>
    <property type="match status" value="1"/>
</dbReference>
<evidence type="ECO:0000256" key="1">
    <source>
        <dbReference type="SAM" id="MobiDB-lite"/>
    </source>
</evidence>
<feature type="transmembrane region" description="Helical" evidence="2">
    <location>
        <begin position="117"/>
        <end position="136"/>
    </location>
</feature>
<dbReference type="OrthoDB" id="513552at2"/>
<keyword evidence="2" id="KW-0472">Membrane</keyword>
<dbReference type="KEGG" id="pur:AOC03_03940"/>
<dbReference type="STRING" id="45610.AOC03_03940"/>
<dbReference type="Proteomes" id="UP000059847">
    <property type="component" value="Chromosome"/>
</dbReference>
<dbReference type="AlphaFoldDB" id="A0A0M4U413"/>
<reference evidence="3 4" key="1">
    <citation type="submission" date="2015-09" db="EMBL/GenBank/DDBJ databases">
        <title>Complete genome of Psychrobacter urativorans R10.10B.</title>
        <authorList>
            <person name="See-Too W.S."/>
            <person name="Chan K.G."/>
        </authorList>
    </citation>
    <scope>NUCLEOTIDE SEQUENCE [LARGE SCALE GENOMIC DNA]</scope>
    <source>
        <strain evidence="3 4">R10.10B</strain>
    </source>
</reference>
<dbReference type="Pfam" id="PF13430">
    <property type="entry name" value="DUF4112"/>
    <property type="match status" value="1"/>
</dbReference>
<dbReference type="RefSeq" id="WP_062533692.1">
    <property type="nucleotide sequence ID" value="NZ_CP012678.1"/>
</dbReference>
<keyword evidence="4" id="KW-1185">Reference proteome</keyword>
<feature type="transmembrane region" description="Helical" evidence="2">
    <location>
        <begin position="187"/>
        <end position="213"/>
    </location>
</feature>
<evidence type="ECO:0000313" key="4">
    <source>
        <dbReference type="Proteomes" id="UP000059847"/>
    </source>
</evidence>
<organism evidence="3 4">
    <name type="scientific">Psychrobacter urativorans</name>
    <dbReference type="NCBI Taxonomy" id="45610"/>
    <lineage>
        <taxon>Bacteria</taxon>
        <taxon>Pseudomonadati</taxon>
        <taxon>Pseudomonadota</taxon>
        <taxon>Gammaproteobacteria</taxon>
        <taxon>Moraxellales</taxon>
        <taxon>Moraxellaceae</taxon>
        <taxon>Psychrobacter</taxon>
    </lineage>
</organism>
<name>A0A0M4U413_9GAMM</name>
<dbReference type="EMBL" id="CP012678">
    <property type="protein sequence ID" value="ALF59306.1"/>
    <property type="molecule type" value="Genomic_DNA"/>
</dbReference>
<accession>A0A0M4U413</accession>
<evidence type="ECO:0008006" key="5">
    <source>
        <dbReference type="Google" id="ProtNLM"/>
    </source>
</evidence>
<protein>
    <recommendedName>
        <fullName evidence="5">DUF4112 domain-containing protein</fullName>
    </recommendedName>
</protein>
<keyword evidence="2" id="KW-1133">Transmembrane helix</keyword>
<evidence type="ECO:0000313" key="3">
    <source>
        <dbReference type="EMBL" id="ALF59306.1"/>
    </source>
</evidence>
<dbReference type="PANTHER" id="PTHR35519:SF2">
    <property type="entry name" value="PH DOMAIN PROTEIN"/>
    <property type="match status" value="1"/>
</dbReference>
<feature type="transmembrane region" description="Helical" evidence="2">
    <location>
        <begin position="75"/>
        <end position="97"/>
    </location>
</feature>
<feature type="compositionally biased region" description="Basic residues" evidence="1">
    <location>
        <begin position="1"/>
        <end position="18"/>
    </location>
</feature>